<keyword evidence="3" id="KW-1003">Cell membrane</keyword>
<dbReference type="EMBL" id="RJSE01000003">
    <property type="protein sequence ID" value="RNL65327.1"/>
    <property type="molecule type" value="Genomic_DNA"/>
</dbReference>
<feature type="transmembrane region" description="Helical" evidence="10">
    <location>
        <begin position="411"/>
        <end position="434"/>
    </location>
</feature>
<feature type="transmembrane region" description="Helical" evidence="10">
    <location>
        <begin position="342"/>
        <end position="375"/>
    </location>
</feature>
<feature type="transmembrane region" description="Helical" evidence="10">
    <location>
        <begin position="311"/>
        <end position="330"/>
    </location>
</feature>
<evidence type="ECO:0000256" key="1">
    <source>
        <dbReference type="ARBA" id="ARBA00004651"/>
    </source>
</evidence>
<evidence type="ECO:0000256" key="5">
    <source>
        <dbReference type="ARBA" id="ARBA00022970"/>
    </source>
</evidence>
<comment type="caution">
    <text evidence="11">The sequence shown here is derived from an EMBL/GenBank/DDBJ whole genome shotgun (WGS) entry which is preliminary data.</text>
</comment>
<feature type="transmembrane region" description="Helical" evidence="10">
    <location>
        <begin position="134"/>
        <end position="160"/>
    </location>
</feature>
<feature type="transmembrane region" description="Helical" evidence="10">
    <location>
        <begin position="188"/>
        <end position="210"/>
    </location>
</feature>
<feature type="compositionally biased region" description="Basic and acidic residues" evidence="9">
    <location>
        <begin position="637"/>
        <end position="652"/>
    </location>
</feature>
<evidence type="ECO:0000256" key="10">
    <source>
        <dbReference type="SAM" id="Phobius"/>
    </source>
</evidence>
<evidence type="ECO:0000256" key="6">
    <source>
        <dbReference type="ARBA" id="ARBA00022989"/>
    </source>
</evidence>
<evidence type="ECO:0000256" key="2">
    <source>
        <dbReference type="ARBA" id="ARBA00022448"/>
    </source>
</evidence>
<comment type="subcellular location">
    <subcellularLocation>
        <location evidence="1">Cell membrane</location>
        <topology evidence="1">Multi-pass membrane protein</topology>
    </subcellularLocation>
</comment>
<reference evidence="11 12" key="1">
    <citation type="submission" date="2018-11" db="EMBL/GenBank/DDBJ databases">
        <authorList>
            <person name="Li F."/>
        </authorList>
    </citation>
    <scope>NUCLEOTIDE SEQUENCE [LARGE SCALE GENOMIC DNA]</scope>
    <source>
        <strain evidence="11 12">Gsoil 097</strain>
    </source>
</reference>
<dbReference type="GO" id="GO:0015658">
    <property type="term" value="F:branched-chain amino acid transmembrane transporter activity"/>
    <property type="evidence" value="ECO:0007669"/>
    <property type="project" value="InterPro"/>
</dbReference>
<dbReference type="CDD" id="cd06581">
    <property type="entry name" value="TM_PBP1_LivM_like"/>
    <property type="match status" value="1"/>
</dbReference>
<evidence type="ECO:0000256" key="7">
    <source>
        <dbReference type="ARBA" id="ARBA00023136"/>
    </source>
</evidence>
<evidence type="ECO:0000256" key="4">
    <source>
        <dbReference type="ARBA" id="ARBA00022692"/>
    </source>
</evidence>
<feature type="transmembrane region" description="Helical" evidence="10">
    <location>
        <begin position="271"/>
        <end position="290"/>
    </location>
</feature>
<evidence type="ECO:0000256" key="9">
    <source>
        <dbReference type="SAM" id="MobiDB-lite"/>
    </source>
</evidence>
<dbReference type="PANTHER" id="PTHR11795:SF450">
    <property type="entry name" value="ABC TRANSPORTER PERMEASE PROTEIN"/>
    <property type="match status" value="1"/>
</dbReference>
<evidence type="ECO:0000256" key="8">
    <source>
        <dbReference type="ARBA" id="ARBA00037998"/>
    </source>
</evidence>
<keyword evidence="6 10" id="KW-1133">Transmembrane helix</keyword>
<keyword evidence="4 10" id="KW-0812">Transmembrane</keyword>
<organism evidence="11 12">
    <name type="scientific">Nocardioides marmoriginsengisoli</name>
    <dbReference type="NCBI Taxonomy" id="661483"/>
    <lineage>
        <taxon>Bacteria</taxon>
        <taxon>Bacillati</taxon>
        <taxon>Actinomycetota</taxon>
        <taxon>Actinomycetes</taxon>
        <taxon>Propionibacteriales</taxon>
        <taxon>Nocardioidaceae</taxon>
        <taxon>Nocardioides</taxon>
    </lineage>
</organism>
<feature type="transmembrane region" description="Helical" evidence="10">
    <location>
        <begin position="240"/>
        <end position="259"/>
    </location>
</feature>
<keyword evidence="12" id="KW-1185">Reference proteome</keyword>
<keyword evidence="5" id="KW-0029">Amino-acid transport</keyword>
<feature type="transmembrane region" description="Helical" evidence="10">
    <location>
        <begin position="6"/>
        <end position="27"/>
    </location>
</feature>
<feature type="transmembrane region" description="Helical" evidence="10">
    <location>
        <begin position="455"/>
        <end position="476"/>
    </location>
</feature>
<feature type="region of interest" description="Disordered" evidence="9">
    <location>
        <begin position="637"/>
        <end position="675"/>
    </location>
</feature>
<evidence type="ECO:0000313" key="11">
    <source>
        <dbReference type="EMBL" id="RNL65327.1"/>
    </source>
</evidence>
<feature type="transmembrane region" description="Helical" evidence="10">
    <location>
        <begin position="92"/>
        <end position="114"/>
    </location>
</feature>
<dbReference type="InterPro" id="IPR001851">
    <property type="entry name" value="ABC_transp_permease"/>
</dbReference>
<proteinExistence type="inferred from homology"/>
<dbReference type="AlphaFoldDB" id="A0A3N0CPC6"/>
<dbReference type="OrthoDB" id="3572933at2"/>
<feature type="transmembrane region" description="Helical" evidence="10">
    <location>
        <begin position="537"/>
        <end position="567"/>
    </location>
</feature>
<keyword evidence="2" id="KW-0813">Transport</keyword>
<feature type="transmembrane region" description="Helical" evidence="10">
    <location>
        <begin position="59"/>
        <end position="80"/>
    </location>
</feature>
<dbReference type="CDD" id="cd06582">
    <property type="entry name" value="TM_PBP1_LivH_like"/>
    <property type="match status" value="1"/>
</dbReference>
<sequence length="675" mass="71275">MNEFLSYTVIGIFTGAAYAIAASGLVLTYSTTRVFNIAHGAIGMFFTFVYWDFSQRQGLPAWLSLVLVLGICAPLTGVLLQRFVTRGLGTAPVGVSLVVTVALLVAMIGIATQIWKPEARAIPEFFPDKRFDVWGIVITPQHIITLVLSLLVAGGLYVLLARTRVGTAMRASVDNAELLGLYGGRAEVVSALAWAVGTSLAALGGILLAPQIGMDFYLLTLIVISAYAAAMLGKLTSLPMTYVGAMALGLASSYVVGYLDKFPGAENLTGLPPVVPTIFLFAILVLLPQAPLRIGQVKGLVSAPVPSPTKTGVWGIGLIGFVVLLVSGMADSTLLNVGTAIAYGILMLSLVLLTGYGGFVSLAQFAFAGVGAVIYSQVEQPNLFGLAVAIIGTGLVGAIVAIPVLRLTGLYLALATLAFGQLMDKLIFTSAWAFEFNNPLKAERLSVLGYKFESLTSTVIMMAVFFVLVAFVIIAIRRGRLGRILIAMRDSQAACGTLGLDMRWFRVGVFAGSASIAGLAGALLISMRMSITANDFLYFNSLLLLLMAGVWGLTSITGAALGGVFMMYLPVAQGENPDIAGLLFVLLAVGAIILGRNPNGLAYYLFQLPRWIQGSLFPALAEKYPGMALRAQEYGFGRRDDDDYDDGDHNDGDPGGDPGAGPLAEEVDTHAVAAR</sequence>
<feature type="transmembrane region" description="Helical" evidence="10">
    <location>
        <begin position="504"/>
        <end position="525"/>
    </location>
</feature>
<dbReference type="Pfam" id="PF02653">
    <property type="entry name" value="BPD_transp_2"/>
    <property type="match status" value="2"/>
</dbReference>
<dbReference type="InterPro" id="IPR052157">
    <property type="entry name" value="BCAA_transport_permease"/>
</dbReference>
<feature type="transmembrane region" description="Helical" evidence="10">
    <location>
        <begin position="579"/>
        <end position="595"/>
    </location>
</feature>
<dbReference type="InterPro" id="IPR043428">
    <property type="entry name" value="LivM-like"/>
</dbReference>
<name>A0A3N0CPC6_9ACTN</name>
<dbReference type="RefSeq" id="WP_123226430.1">
    <property type="nucleotide sequence ID" value="NZ_RJSE01000003.1"/>
</dbReference>
<feature type="transmembrane region" description="Helical" evidence="10">
    <location>
        <begin position="382"/>
        <end position="405"/>
    </location>
</feature>
<evidence type="ECO:0000313" key="12">
    <source>
        <dbReference type="Proteomes" id="UP000267128"/>
    </source>
</evidence>
<dbReference type="PANTHER" id="PTHR11795">
    <property type="entry name" value="BRANCHED-CHAIN AMINO ACID TRANSPORT SYSTEM PERMEASE PROTEIN LIVH"/>
    <property type="match status" value="1"/>
</dbReference>
<feature type="transmembrane region" description="Helical" evidence="10">
    <location>
        <begin position="34"/>
        <end position="53"/>
    </location>
</feature>
<evidence type="ECO:0000256" key="3">
    <source>
        <dbReference type="ARBA" id="ARBA00022475"/>
    </source>
</evidence>
<keyword evidence="7 10" id="KW-0472">Membrane</keyword>
<gene>
    <name evidence="11" type="ORF">EFK50_05040</name>
</gene>
<accession>A0A3N0CPC6</accession>
<comment type="similarity">
    <text evidence="8">Belongs to the binding-protein-dependent transport system permease family. LivHM subfamily.</text>
</comment>
<dbReference type="GO" id="GO:0005886">
    <property type="term" value="C:plasma membrane"/>
    <property type="evidence" value="ECO:0007669"/>
    <property type="project" value="UniProtKB-SubCell"/>
</dbReference>
<protein>
    <submittedName>
        <fullName evidence="11">Inner-membrane translocator</fullName>
    </submittedName>
</protein>
<dbReference type="GO" id="GO:0006865">
    <property type="term" value="P:amino acid transport"/>
    <property type="evidence" value="ECO:0007669"/>
    <property type="project" value="UniProtKB-KW"/>
</dbReference>
<dbReference type="Proteomes" id="UP000267128">
    <property type="component" value="Unassembled WGS sequence"/>
</dbReference>